<evidence type="ECO:0000256" key="3">
    <source>
        <dbReference type="RuleBase" id="RU000363"/>
    </source>
</evidence>
<keyword evidence="5" id="KW-0472">Membrane</keyword>
<evidence type="ECO:0000256" key="1">
    <source>
        <dbReference type="ARBA" id="ARBA00006484"/>
    </source>
</evidence>
<dbReference type="InterPro" id="IPR057326">
    <property type="entry name" value="KR_dom"/>
</dbReference>
<proteinExistence type="inferred from homology"/>
<evidence type="ECO:0000259" key="6">
    <source>
        <dbReference type="SMART" id="SM00822"/>
    </source>
</evidence>
<dbReference type="SMART" id="SM00822">
    <property type="entry name" value="PKS_KR"/>
    <property type="match status" value="1"/>
</dbReference>
<dbReference type="AlphaFoldDB" id="A0A1G9HE98"/>
<dbReference type="RefSeq" id="WP_090754741.1">
    <property type="nucleotide sequence ID" value="NZ_FNGE01000006.1"/>
</dbReference>
<dbReference type="NCBIfam" id="NF005495">
    <property type="entry name" value="PRK07109.1"/>
    <property type="match status" value="1"/>
</dbReference>
<dbReference type="Proteomes" id="UP000199555">
    <property type="component" value="Unassembled WGS sequence"/>
</dbReference>
<reference evidence="8" key="1">
    <citation type="submission" date="2016-10" db="EMBL/GenBank/DDBJ databases">
        <authorList>
            <person name="Varghese N."/>
            <person name="Submissions S."/>
        </authorList>
    </citation>
    <scope>NUCLEOTIDE SEQUENCE [LARGE SCALE GENOMIC DNA]</scope>
    <source>
        <strain evidence="8">CGMCC 1.7655</strain>
    </source>
</reference>
<dbReference type="InterPro" id="IPR002347">
    <property type="entry name" value="SDR_fam"/>
</dbReference>
<protein>
    <submittedName>
        <fullName evidence="7">Short-chain dehydrogenase</fullName>
    </submittedName>
</protein>
<feature type="domain" description="Ketoreductase" evidence="6">
    <location>
        <begin position="11"/>
        <end position="195"/>
    </location>
</feature>
<feature type="transmembrane region" description="Helical" evidence="5">
    <location>
        <begin position="312"/>
        <end position="330"/>
    </location>
</feature>
<sequence length="333" mass="35059">MAVKLKPLSKQVIVITGASSGFGAEAALMAARRGARVVLAARSGAALQEIAQEIIAGGGEALVVATDVTQRSELERLARLAVERFGRIDTWVNNAGVGIWGTLEQVPEEDMRQLFEVNFWGLVNGAMVAIPHLEAAGGGALINMGSVGSDRAIPLQGIYSASKHAVKGFTDALRMELEHRGAPISVTLIKPWSSGTPLPDKVRNYTGRRPKLPPPVVDPSRIARAILNAAQHPVRDSFVGANAPMTAGLSNVAPRLMDRLSEAMMFEAQLGEETGNSPGNLREGGGEAQVRGVDGSKRPTAPIAEVAMNSPVTASVLAATVLGSLGYLVLRRR</sequence>
<dbReference type="PROSITE" id="PS00061">
    <property type="entry name" value="ADH_SHORT"/>
    <property type="match status" value="1"/>
</dbReference>
<dbReference type="GO" id="GO:0016020">
    <property type="term" value="C:membrane"/>
    <property type="evidence" value="ECO:0007669"/>
    <property type="project" value="TreeGrafter"/>
</dbReference>
<dbReference type="InterPro" id="IPR036291">
    <property type="entry name" value="NAD(P)-bd_dom_sf"/>
</dbReference>
<evidence type="ECO:0000313" key="8">
    <source>
        <dbReference type="Proteomes" id="UP000199555"/>
    </source>
</evidence>
<name>A0A1G9HE98_9RHOB</name>
<dbReference type="OrthoDB" id="9781689at2"/>
<evidence type="ECO:0000313" key="7">
    <source>
        <dbReference type="EMBL" id="SDL11351.1"/>
    </source>
</evidence>
<keyword evidence="2" id="KW-0560">Oxidoreductase</keyword>
<dbReference type="Gene3D" id="3.40.50.720">
    <property type="entry name" value="NAD(P)-binding Rossmann-like Domain"/>
    <property type="match status" value="1"/>
</dbReference>
<keyword evidence="5" id="KW-0812">Transmembrane</keyword>
<dbReference type="InterPro" id="IPR020904">
    <property type="entry name" value="Sc_DH/Rdtase_CS"/>
</dbReference>
<evidence type="ECO:0000256" key="2">
    <source>
        <dbReference type="ARBA" id="ARBA00023002"/>
    </source>
</evidence>
<feature type="region of interest" description="Disordered" evidence="4">
    <location>
        <begin position="272"/>
        <end position="294"/>
    </location>
</feature>
<comment type="similarity">
    <text evidence="1 3">Belongs to the short-chain dehydrogenases/reductases (SDR) family.</text>
</comment>
<gene>
    <name evidence="7" type="ORF">SAMN04487971_106147</name>
</gene>
<accession>A0A1G9HE98</accession>
<dbReference type="EMBL" id="FNGE01000006">
    <property type="protein sequence ID" value="SDL11351.1"/>
    <property type="molecule type" value="Genomic_DNA"/>
</dbReference>
<dbReference type="PANTHER" id="PTHR44196">
    <property type="entry name" value="DEHYDROGENASE/REDUCTASE SDR FAMILY MEMBER 7B"/>
    <property type="match status" value="1"/>
</dbReference>
<evidence type="ECO:0000256" key="5">
    <source>
        <dbReference type="SAM" id="Phobius"/>
    </source>
</evidence>
<dbReference type="PRINTS" id="PR00081">
    <property type="entry name" value="GDHRDH"/>
</dbReference>
<dbReference type="PRINTS" id="PR00080">
    <property type="entry name" value="SDRFAMILY"/>
</dbReference>
<dbReference type="STRING" id="525640.SAMN04487971_106147"/>
<dbReference type="SUPFAM" id="SSF51735">
    <property type="entry name" value="NAD(P)-binding Rossmann-fold domains"/>
    <property type="match status" value="1"/>
</dbReference>
<dbReference type="PANTHER" id="PTHR44196:SF1">
    <property type="entry name" value="DEHYDROGENASE_REDUCTASE SDR FAMILY MEMBER 7B"/>
    <property type="match status" value="1"/>
</dbReference>
<organism evidence="7 8">
    <name type="scientific">Paracoccus chinensis</name>
    <dbReference type="NCBI Taxonomy" id="525640"/>
    <lineage>
        <taxon>Bacteria</taxon>
        <taxon>Pseudomonadati</taxon>
        <taxon>Pseudomonadota</taxon>
        <taxon>Alphaproteobacteria</taxon>
        <taxon>Rhodobacterales</taxon>
        <taxon>Paracoccaceae</taxon>
        <taxon>Paracoccus</taxon>
    </lineage>
</organism>
<dbReference type="GO" id="GO:0016491">
    <property type="term" value="F:oxidoreductase activity"/>
    <property type="evidence" value="ECO:0007669"/>
    <property type="project" value="UniProtKB-KW"/>
</dbReference>
<keyword evidence="5" id="KW-1133">Transmembrane helix</keyword>
<evidence type="ECO:0000256" key="4">
    <source>
        <dbReference type="SAM" id="MobiDB-lite"/>
    </source>
</evidence>
<keyword evidence="8" id="KW-1185">Reference proteome</keyword>
<dbReference type="Pfam" id="PF00106">
    <property type="entry name" value="adh_short"/>
    <property type="match status" value="1"/>
</dbReference>
<dbReference type="CDD" id="cd05360">
    <property type="entry name" value="SDR_c3"/>
    <property type="match status" value="1"/>
</dbReference>